<dbReference type="STRING" id="1650663.GCA_001486665_03590"/>
<sequence length="639" mass="71596">MMQDTIKIMKEQVQTRGLYQIVKEVSSFHRIQASGGFRAAANWCCDWLNSRGVQAQVLHYPAPAGGYAGSYRLFQEWNCTAGWCRIAGPEGFVLADYSVEPISLIQKSCACDWRDETLELVEMTEGCEESAYQSWNLEGKVLFTHQHINKFSWAIQKRGALGIVSDYLNETPHVRTPEELLDALNYTSFWWEHTPGERQAFGFVVSPRTSLRLQKLCHQKRQAFEKGECESPYLLLNAYVDARLENGTSEVVEAVLPGESEESVLVCAHLCHPCASANDNASGVAGAMTLMAAIHAAVEAGQLPPLQKTIRMILVPEFTGTYNYLNDGRDKTLYTAGINLDMIGAKQEDTTGPITVTGLPFAMPGFEGDLATLLLQEVKQEVNSREDLLLQNVRTDAVPFGLGSDHFILSDPQVGIPSIMLGQWPDKYYHTSADTIERMDMNVLKFSTVLAAVYAYTLCNLQKRDARLILNHQCTRLMARMEGITRRAMLEHGDPKQLAAQLGALKEFYTEAARRLCQQAGLDPEKPLARLNALLPGRMQWAEEGPVYRRLFGDPLESLEKRMLDEPDKLTLVREYDRRYEAEPDREMQQALCAYYIDGARSCGRVADQVIAELGGGNRAMLLEYQRLLAGCGLLERVQ</sequence>
<evidence type="ECO:0000313" key="3">
    <source>
        <dbReference type="Proteomes" id="UP000295184"/>
    </source>
</evidence>
<dbReference type="Gene3D" id="3.40.630.10">
    <property type="entry name" value="Zn peptidases"/>
    <property type="match status" value="1"/>
</dbReference>
<dbReference type="Pfam" id="PF04389">
    <property type="entry name" value="Peptidase_M28"/>
    <property type="match status" value="1"/>
</dbReference>
<comment type="caution">
    <text evidence="2">The sequence shown here is derived from an EMBL/GenBank/DDBJ whole genome shotgun (WGS) entry which is preliminary data.</text>
</comment>
<proteinExistence type="predicted"/>
<evidence type="ECO:0000259" key="1">
    <source>
        <dbReference type="Pfam" id="PF04389"/>
    </source>
</evidence>
<gene>
    <name evidence="2" type="ORF">EDD77_11638</name>
</gene>
<organism evidence="2 3">
    <name type="scientific">Allofournierella massiliensis</name>
    <dbReference type="NCBI Taxonomy" id="1650663"/>
    <lineage>
        <taxon>Bacteria</taxon>
        <taxon>Bacillati</taxon>
        <taxon>Bacillota</taxon>
        <taxon>Clostridia</taxon>
        <taxon>Eubacteriales</taxon>
        <taxon>Oscillospiraceae</taxon>
        <taxon>Allofournierella</taxon>
    </lineage>
</organism>
<dbReference type="EMBL" id="SLUM01000016">
    <property type="protein sequence ID" value="TCL55526.1"/>
    <property type="molecule type" value="Genomic_DNA"/>
</dbReference>
<dbReference type="AlphaFoldDB" id="A0A4R1QP13"/>
<dbReference type="InterPro" id="IPR007484">
    <property type="entry name" value="Peptidase_M28"/>
</dbReference>
<protein>
    <submittedName>
        <fullName evidence="2">Peptidase M28-like protein</fullName>
    </submittedName>
</protein>
<feature type="domain" description="Peptidase M28" evidence="1">
    <location>
        <begin position="254"/>
        <end position="445"/>
    </location>
</feature>
<dbReference type="RefSeq" id="WP_058967172.1">
    <property type="nucleotide sequence ID" value="NZ_CABKVM010000019.1"/>
</dbReference>
<evidence type="ECO:0000313" key="2">
    <source>
        <dbReference type="EMBL" id="TCL55526.1"/>
    </source>
</evidence>
<dbReference type="OrthoDB" id="345880at2"/>
<dbReference type="Proteomes" id="UP000295184">
    <property type="component" value="Unassembled WGS sequence"/>
</dbReference>
<reference evidence="2 3" key="1">
    <citation type="submission" date="2019-03" db="EMBL/GenBank/DDBJ databases">
        <title>Genomic Encyclopedia of Type Strains, Phase IV (KMG-IV): sequencing the most valuable type-strain genomes for metagenomic binning, comparative biology and taxonomic classification.</title>
        <authorList>
            <person name="Goeker M."/>
        </authorList>
    </citation>
    <scope>NUCLEOTIDE SEQUENCE [LARGE SCALE GENOMIC DNA]</scope>
    <source>
        <strain evidence="2 3">DSM 100451</strain>
    </source>
</reference>
<accession>A0A4R1QP13</accession>
<dbReference type="SUPFAM" id="SSF53187">
    <property type="entry name" value="Zn-dependent exopeptidases"/>
    <property type="match status" value="1"/>
</dbReference>
<name>A0A4R1QP13_9FIRM</name>